<evidence type="ECO:0000313" key="5">
    <source>
        <dbReference type="EMBL" id="GFR70997.1"/>
    </source>
</evidence>
<dbReference type="Gene3D" id="1.10.238.10">
    <property type="entry name" value="EF-hand"/>
    <property type="match status" value="2"/>
</dbReference>
<keyword evidence="6" id="KW-1185">Reference proteome</keyword>
<dbReference type="InterPro" id="IPR011992">
    <property type="entry name" value="EF-hand-dom_pair"/>
</dbReference>
<dbReference type="EMBL" id="BMAT01000680">
    <property type="protein sequence ID" value="GFR70997.1"/>
    <property type="molecule type" value="Genomic_DNA"/>
</dbReference>
<evidence type="ECO:0000313" key="6">
    <source>
        <dbReference type="Proteomes" id="UP000762676"/>
    </source>
</evidence>
<gene>
    <name evidence="5" type="ORF">ElyMa_000341600</name>
</gene>
<dbReference type="AlphaFoldDB" id="A0AAV4FCN7"/>
<evidence type="ECO:0000259" key="4">
    <source>
        <dbReference type="PROSITE" id="PS50222"/>
    </source>
</evidence>
<evidence type="ECO:0000256" key="1">
    <source>
        <dbReference type="ARBA" id="ARBA00022723"/>
    </source>
</evidence>
<dbReference type="SMART" id="SM00054">
    <property type="entry name" value="EFh"/>
    <property type="match status" value="4"/>
</dbReference>
<dbReference type="PROSITE" id="PS00018">
    <property type="entry name" value="EF_HAND_1"/>
    <property type="match status" value="4"/>
</dbReference>
<evidence type="ECO:0000256" key="3">
    <source>
        <dbReference type="ARBA" id="ARBA00022837"/>
    </source>
</evidence>
<keyword evidence="5" id="KW-0808">Transferase</keyword>
<dbReference type="Pfam" id="PF13499">
    <property type="entry name" value="EF-hand_7"/>
    <property type="match status" value="3"/>
</dbReference>
<comment type="caution">
    <text evidence="5">The sequence shown here is derived from an EMBL/GenBank/DDBJ whole genome shotgun (WGS) entry which is preliminary data.</text>
</comment>
<name>A0AAV4FCN7_9GAST</name>
<protein>
    <submittedName>
        <fullName evidence="5">Calcium-dependent protein kinase isoform 2</fullName>
    </submittedName>
</protein>
<dbReference type="SUPFAM" id="SSF47473">
    <property type="entry name" value="EF-hand"/>
    <property type="match status" value="2"/>
</dbReference>
<keyword evidence="2" id="KW-0677">Repeat</keyword>
<keyword evidence="3" id="KW-0106">Calcium</keyword>
<feature type="domain" description="EF-hand" evidence="4">
    <location>
        <begin position="44"/>
        <end position="79"/>
    </location>
</feature>
<proteinExistence type="predicted"/>
<accession>A0AAV4FCN7</accession>
<dbReference type="Proteomes" id="UP000762676">
    <property type="component" value="Unassembled WGS sequence"/>
</dbReference>
<dbReference type="GO" id="GO:0016301">
    <property type="term" value="F:kinase activity"/>
    <property type="evidence" value="ECO:0007669"/>
    <property type="project" value="UniProtKB-KW"/>
</dbReference>
<dbReference type="PROSITE" id="PS50222">
    <property type="entry name" value="EF_HAND_2"/>
    <property type="match status" value="4"/>
</dbReference>
<evidence type="ECO:0000256" key="2">
    <source>
        <dbReference type="ARBA" id="ARBA00022737"/>
    </source>
</evidence>
<dbReference type="PANTHER" id="PTHR34524:SF6">
    <property type="entry name" value="CALCYPHOSINE LIKE"/>
    <property type="match status" value="1"/>
</dbReference>
<dbReference type="InterPro" id="IPR002048">
    <property type="entry name" value="EF_hand_dom"/>
</dbReference>
<organism evidence="5 6">
    <name type="scientific">Elysia marginata</name>
    <dbReference type="NCBI Taxonomy" id="1093978"/>
    <lineage>
        <taxon>Eukaryota</taxon>
        <taxon>Metazoa</taxon>
        <taxon>Spiralia</taxon>
        <taxon>Lophotrochozoa</taxon>
        <taxon>Mollusca</taxon>
        <taxon>Gastropoda</taxon>
        <taxon>Heterobranchia</taxon>
        <taxon>Euthyneura</taxon>
        <taxon>Panpulmonata</taxon>
        <taxon>Sacoglossa</taxon>
        <taxon>Placobranchoidea</taxon>
        <taxon>Plakobranchidae</taxon>
        <taxon>Elysia</taxon>
    </lineage>
</organism>
<feature type="domain" description="EF-hand" evidence="4">
    <location>
        <begin position="86"/>
        <end position="116"/>
    </location>
</feature>
<dbReference type="GO" id="GO:0005509">
    <property type="term" value="F:calcium ion binding"/>
    <property type="evidence" value="ECO:0007669"/>
    <property type="project" value="InterPro"/>
</dbReference>
<dbReference type="InterPro" id="IPR018247">
    <property type="entry name" value="EF_Hand_1_Ca_BS"/>
</dbReference>
<dbReference type="PANTHER" id="PTHR34524">
    <property type="entry name" value="CALCYPHOSIN"/>
    <property type="match status" value="1"/>
</dbReference>
<dbReference type="InterPro" id="IPR051581">
    <property type="entry name" value="Ca-bind"/>
</dbReference>
<sequence>MTDQWAQKQVEKFIFDFDRADKDKNGSLSYTEVVNVLKVVGFKGTDDEAKAIFSHLDKNQDDRISRNEFKACMDKLPRMSIKEYVLRKAFVQLDKDKSGYLSKTEVEDALKADSEIKISAEIISNILIYITKEDDDGKVAYDEFLRVLNFEESASVLNQIFRRLDKDGSGSLTLDEMNAAIAAEGELAKLKPRIIQLLKYHGKDLDKKINYHEFVSAWLKKKEEK</sequence>
<keyword evidence="1" id="KW-0479">Metal-binding</keyword>
<keyword evidence="5" id="KW-0418">Kinase</keyword>
<reference evidence="5 6" key="1">
    <citation type="journal article" date="2021" name="Elife">
        <title>Chloroplast acquisition without the gene transfer in kleptoplastic sea slugs, Plakobranchus ocellatus.</title>
        <authorList>
            <person name="Maeda T."/>
            <person name="Takahashi S."/>
            <person name="Yoshida T."/>
            <person name="Shimamura S."/>
            <person name="Takaki Y."/>
            <person name="Nagai Y."/>
            <person name="Toyoda A."/>
            <person name="Suzuki Y."/>
            <person name="Arimoto A."/>
            <person name="Ishii H."/>
            <person name="Satoh N."/>
            <person name="Nishiyama T."/>
            <person name="Hasebe M."/>
            <person name="Maruyama T."/>
            <person name="Minagawa J."/>
            <person name="Obokata J."/>
            <person name="Shigenobu S."/>
        </authorList>
    </citation>
    <scope>NUCLEOTIDE SEQUENCE [LARGE SCALE GENOMIC DNA]</scope>
</reference>
<feature type="domain" description="EF-hand" evidence="4">
    <location>
        <begin position="8"/>
        <end position="43"/>
    </location>
</feature>
<dbReference type="FunFam" id="1.10.238.10:FF:000003">
    <property type="entry name" value="Calmodulin A"/>
    <property type="match status" value="1"/>
</dbReference>
<feature type="domain" description="EF-hand" evidence="4">
    <location>
        <begin position="152"/>
        <end position="187"/>
    </location>
</feature>